<proteinExistence type="predicted"/>
<protein>
    <recommendedName>
        <fullName evidence="4">F-box domain-containing protein</fullName>
    </recommendedName>
</protein>
<evidence type="ECO:0000313" key="3">
    <source>
        <dbReference type="Proteomes" id="UP001498421"/>
    </source>
</evidence>
<dbReference type="EMBL" id="JAZAVK010000017">
    <property type="protein sequence ID" value="KAK7430734.1"/>
    <property type="molecule type" value="Genomic_DNA"/>
</dbReference>
<feature type="region of interest" description="Disordered" evidence="1">
    <location>
        <begin position="384"/>
        <end position="414"/>
    </location>
</feature>
<reference evidence="2 3" key="1">
    <citation type="journal article" date="2025" name="Microbiol. Resour. Announc.">
        <title>Draft genome sequences for Neonectria magnoliae and Neonectria punicea, canker pathogens of Liriodendron tulipifera and Acer saccharum in West Virginia.</title>
        <authorList>
            <person name="Petronek H.M."/>
            <person name="Kasson M.T."/>
            <person name="Metheny A.M."/>
            <person name="Stauder C.M."/>
            <person name="Lovett B."/>
            <person name="Lynch S.C."/>
            <person name="Garnas J.R."/>
            <person name="Kasson L.R."/>
            <person name="Stajich J.E."/>
        </authorList>
    </citation>
    <scope>NUCLEOTIDE SEQUENCE [LARGE SCALE GENOMIC DNA]</scope>
    <source>
        <strain evidence="2 3">NRRL 64651</strain>
    </source>
</reference>
<sequence length="495" mass="56451">MQPSYPRGSQDGDISDHETGTGQAHGSGLEDEEHSQSRKRLLGTGNSSSCLENLPAELRSRILSSIPDLPTLRSLVHASPVLHAQYRYGRNGILRACLNRELSGFLIDAYANLKSRVRELGSPRTDQKIIEFLNSYRAWLSDSGPHPDLNSIDAGFIRWMAAYHLSVARPLAGRYCKWAHANLRRAVSSSRAQKQPVEGSDVPEDVDICLERSEEIRVFRSLYRYDTYHHLFGRNQGKRHGGFRHHEINQHFFCLFNPWEVEAVGCIDLFVRQKYEEIFDAVKDDLNPQNSRFRLENGIYNPDGSFDLIGEHDGKQNCPPVHQASIRLLIETATDYMDGTVSRGLKMTARLLAIDNREKLVAKMQRCLTHDESLDDPMRKVLGTVAQSDRRDMSPNSNDEAEQRRDPIDFVGDGMRPDGPPLAWVLLWGGKYANIYGEYVPESLRRWGYVMWNERQWNDSGAKELIATQWQTAPELVDEIENDYDWRPVSNLVLG</sequence>
<keyword evidence="3" id="KW-1185">Reference proteome</keyword>
<accession>A0ABR1IAV8</accession>
<evidence type="ECO:0008006" key="4">
    <source>
        <dbReference type="Google" id="ProtNLM"/>
    </source>
</evidence>
<gene>
    <name evidence="2" type="ORF">QQZ08_002778</name>
</gene>
<evidence type="ECO:0000313" key="2">
    <source>
        <dbReference type="EMBL" id="KAK7430734.1"/>
    </source>
</evidence>
<feature type="region of interest" description="Disordered" evidence="1">
    <location>
        <begin position="1"/>
        <end position="46"/>
    </location>
</feature>
<evidence type="ECO:0000256" key="1">
    <source>
        <dbReference type="SAM" id="MobiDB-lite"/>
    </source>
</evidence>
<dbReference type="Proteomes" id="UP001498421">
    <property type="component" value="Unassembled WGS sequence"/>
</dbReference>
<comment type="caution">
    <text evidence="2">The sequence shown here is derived from an EMBL/GenBank/DDBJ whole genome shotgun (WGS) entry which is preliminary data.</text>
</comment>
<name>A0ABR1IAV8_9HYPO</name>
<organism evidence="2 3">
    <name type="scientific">Neonectria magnoliae</name>
    <dbReference type="NCBI Taxonomy" id="2732573"/>
    <lineage>
        <taxon>Eukaryota</taxon>
        <taxon>Fungi</taxon>
        <taxon>Dikarya</taxon>
        <taxon>Ascomycota</taxon>
        <taxon>Pezizomycotina</taxon>
        <taxon>Sordariomycetes</taxon>
        <taxon>Hypocreomycetidae</taxon>
        <taxon>Hypocreales</taxon>
        <taxon>Nectriaceae</taxon>
        <taxon>Neonectria</taxon>
    </lineage>
</organism>